<feature type="region of interest" description="Disordered" evidence="5">
    <location>
        <begin position="604"/>
        <end position="646"/>
    </location>
</feature>
<evidence type="ECO:0000259" key="7">
    <source>
        <dbReference type="Pfam" id="PF08801"/>
    </source>
</evidence>
<evidence type="ECO:0000256" key="2">
    <source>
        <dbReference type="ARBA" id="ARBA00007373"/>
    </source>
</evidence>
<feature type="domain" description="Nucleoporin Nup133/Nup155-like C-terminal" evidence="6">
    <location>
        <begin position="1241"/>
        <end position="1623"/>
    </location>
</feature>
<feature type="compositionally biased region" description="Low complexity" evidence="5">
    <location>
        <begin position="825"/>
        <end position="835"/>
    </location>
</feature>
<dbReference type="PANTHER" id="PTHR10350:SF6">
    <property type="entry name" value="NUCLEAR PORE COMPLEX PROTEIN NUP155"/>
    <property type="match status" value="1"/>
</dbReference>
<dbReference type="InterPro" id="IPR004870">
    <property type="entry name" value="Nucleoporin_Nup155"/>
</dbReference>
<dbReference type="Pfam" id="PF08801">
    <property type="entry name" value="Nucleoporin_N"/>
    <property type="match status" value="1"/>
</dbReference>
<gene>
    <name evidence="8" type="ORF">QSP1433_LOCUS4763</name>
</gene>
<comment type="subcellular location">
    <subcellularLocation>
        <location evidence="1">Nucleus</location>
    </subcellularLocation>
</comment>
<comment type="similarity">
    <text evidence="2">Belongs to the non-repetitive/WGA-negative nucleoporin family.</text>
</comment>
<dbReference type="GO" id="GO:0036228">
    <property type="term" value="P:protein localization to nuclear inner membrane"/>
    <property type="evidence" value="ECO:0007669"/>
    <property type="project" value="TreeGrafter"/>
</dbReference>
<evidence type="ECO:0000256" key="3">
    <source>
        <dbReference type="ARBA" id="ARBA00022448"/>
    </source>
</evidence>
<evidence type="ECO:0000256" key="5">
    <source>
        <dbReference type="SAM" id="MobiDB-lite"/>
    </source>
</evidence>
<dbReference type="InterPro" id="IPR042537">
    <property type="entry name" value="Nucleoporin_Nup155_C_2"/>
</dbReference>
<feature type="compositionally biased region" description="Polar residues" evidence="5">
    <location>
        <begin position="608"/>
        <end position="646"/>
    </location>
</feature>
<organism evidence="8">
    <name type="scientific">Mucochytrium quahogii</name>
    <dbReference type="NCBI Taxonomy" id="96639"/>
    <lineage>
        <taxon>Eukaryota</taxon>
        <taxon>Sar</taxon>
        <taxon>Stramenopiles</taxon>
        <taxon>Bigyra</taxon>
        <taxon>Labyrinthulomycetes</taxon>
        <taxon>Thraustochytrida</taxon>
        <taxon>Thraustochytriidae</taxon>
        <taxon>Mucochytrium</taxon>
    </lineage>
</organism>
<dbReference type="InterPro" id="IPR042538">
    <property type="entry name" value="Nucleoporin_Nup155_C_3"/>
</dbReference>
<dbReference type="GO" id="GO:0044611">
    <property type="term" value="C:nuclear pore inner ring"/>
    <property type="evidence" value="ECO:0007669"/>
    <property type="project" value="TreeGrafter"/>
</dbReference>
<dbReference type="GO" id="GO:0006405">
    <property type="term" value="P:RNA export from nucleus"/>
    <property type="evidence" value="ECO:0007669"/>
    <property type="project" value="TreeGrafter"/>
</dbReference>
<sequence length="1696" mass="188077">MSKVGAEQDMFSCLKATASELAQFSSDAKQNGQEQLELSQLLKNARLGASVPQNYFSDKFCKFRVPGVGTSVRWLPDIESVDCRPVPRAIRNLYSQIECETFMGLFPEINRAWITIDNKLFLWNYYKGEDFYMYSGLDQLIVSIGLARPRPGVFGPDVEYVVVISTPVEIVLLKLRIIGHPVYGDIELEPTEFNLASDNVPMRSIAGTADGRIFMAGHDGSLYEFIYETPSMLHSLGLKRQCRKVELSGMAPVKWLVPSFIRSLAGSADPLTQVIIDHERDLLYTLSDRSALSLYRLPQKRKKNSSSDDTAGAVLVVSIDNLTSMVRRFVDNQRHPTARSGIQPQNLGRPIRVVSLNVVRKQESDLIHLVAVSDRGVRIYFSTNKMGNGKTLIIEHVRGPPNKEVLASKLKNPNESLEQQYQGGSTSLLARRLNQQGNTNQTQISSQPVVDKGIAPGPETANPVGSAMYAGGVTLLAFSPSGATSSSSLGSNNVDATQQVEHTLSSYCTDLAMREPHTSLLPAFPPVRWQQESFHEVIDVDVLEQGPILRQSRIEGTSLGTSGIRATQGLPVGRVWAMVEAGFDPTASDEEELVYAHMLHAPNALPTPKNNAATGNSTTNDENTNSLSGNKRRSSQISSQAQKPEPISINQNSDVVALTEIAKQYVLPRRYFFALTSHGLWVLVKNRPINELHALLQGPDPGTNADIEEFFKQYGLDESCGMCLAIACKTGYVDEVDGGGNPLQNSGNISVSGVADDGPFTDSSATDEAAQNEWVSRRAALWYRRIGFGIANLGPDSSAAAHQQFLPCFPEQLNKNTPAATVDASTTSGGSNSSTRAPMAMMNPASTGGASGFIHSGCYTGLSLYVSRLLRPFWGWSVVVNAEAVYLDTSDVPVLRCRFSPGQISMLARPLLQLKQFLKTQMPFCDAIREYNSNSSAQQNIYAAFSGSLFSANGPSSSASWGGSSRRLGMPRPNAQTIENVRVAQMYNLVDRAIQALLLFRILQSSHGTQLAQLMMYMNKEIRASLNEMTWEDMVTSVNGKIVATCLVKLLAEKSTDMMAQQLVNKLEMFCPAYFSEGDAMQISAFEEISIAEKSSQVHDRSNRLDVALERLKQGMKKTMATTASRDTQIELTQNTLRDACEKFERLGQPGKALDLALYCATCFATQPLDILPVRHIAARSGGQRVGPGGSFSSLESTNASNQTSTVEANSLAMREFCYNVGLQVLSRCLPVQDGTKHRDGIKNIMKEATQSQDALWHYTMYAWLLEKGLKSILLEIKSEFIVPFLGDPLANDPKNAGPGMYEPPFHVDMHLLLQVEWFGRHGDYAKAASVLQNLAKLDFQFHVGEGQPGMPNRNPDISQRIRYFEKALTYSKAAQGISADGQHANLDISRLHDEYDVAKLQQQVYQSLAEDTKTLEYVQPTTFGNVSTTNEAERRQEVEERRLALETLNWTLKDPSDLYNDFAFRFGLWEACIQIIKECKCDDSDELHTLYKRIVRQAAGPYRDVELHQLIRPLSAKIVELGNKFYDNASGAHSSSFVFPYEYLIQGLEDLSTFYPPSRHATSTRDWTPWVLDTMLEINIPFERLFQAYSNYNNKIQSGSPPLGMWFLSDGDDDDVEWYSERSKFNVAWAIVTLVRKYRDDFAKKGQEVVFDVRVGDLLERLSVIVGGLHSEDVTEYKRKQLLDALAELLQTIHG</sequence>
<keyword evidence="4" id="KW-0539">Nucleus</keyword>
<feature type="domain" description="Nucleoporin Nup133/Nup155-like C-terminal" evidence="6">
    <location>
        <begin position="856"/>
        <end position="1161"/>
    </location>
</feature>
<dbReference type="InterPro" id="IPR007187">
    <property type="entry name" value="Nucleoporin_Nup133/Nup155_C"/>
</dbReference>
<dbReference type="Pfam" id="PF03177">
    <property type="entry name" value="Nucleoporin_C"/>
    <property type="match status" value="2"/>
</dbReference>
<reference evidence="8" key="1">
    <citation type="submission" date="2021-01" db="EMBL/GenBank/DDBJ databases">
        <authorList>
            <person name="Corre E."/>
            <person name="Pelletier E."/>
            <person name="Niang G."/>
            <person name="Scheremetjew M."/>
            <person name="Finn R."/>
            <person name="Kale V."/>
            <person name="Holt S."/>
            <person name="Cochrane G."/>
            <person name="Meng A."/>
            <person name="Brown T."/>
            <person name="Cohen L."/>
        </authorList>
    </citation>
    <scope>NUCLEOTIDE SEQUENCE</scope>
    <source>
        <strain evidence="8">NY070348D</strain>
    </source>
</reference>
<feature type="domain" description="Nucleoporin Nup133/Nup155-like N-terminal" evidence="7">
    <location>
        <begin position="76"/>
        <end position="406"/>
    </location>
</feature>
<dbReference type="InterPro" id="IPR042533">
    <property type="entry name" value="Nucleoporin_Nup155_C_1"/>
</dbReference>
<evidence type="ECO:0000313" key="8">
    <source>
        <dbReference type="EMBL" id="CAD9674613.1"/>
    </source>
</evidence>
<proteinExistence type="inferred from homology"/>
<evidence type="ECO:0000256" key="1">
    <source>
        <dbReference type="ARBA" id="ARBA00004123"/>
    </source>
</evidence>
<feature type="region of interest" description="Disordered" evidence="5">
    <location>
        <begin position="819"/>
        <end position="841"/>
    </location>
</feature>
<dbReference type="Gene3D" id="1.25.40.440">
    <property type="entry name" value="Nucleoporin, helical domain, central subdomain"/>
    <property type="match status" value="1"/>
</dbReference>
<name>A0A7S2W9K2_9STRA</name>
<dbReference type="GO" id="GO:0006606">
    <property type="term" value="P:protein import into nucleus"/>
    <property type="evidence" value="ECO:0007669"/>
    <property type="project" value="TreeGrafter"/>
</dbReference>
<dbReference type="InterPro" id="IPR014908">
    <property type="entry name" value="Nucleoporin_Nup133/Nup155_N"/>
</dbReference>
<dbReference type="Gene3D" id="1.20.120.1880">
    <property type="entry name" value="Nucleoporin, helical C-terminal domain"/>
    <property type="match status" value="1"/>
</dbReference>
<dbReference type="Gene3D" id="1.25.40.450">
    <property type="entry name" value="Nucleoporin, helical domain, N-terminal subdomain"/>
    <property type="match status" value="1"/>
</dbReference>
<protein>
    <recommendedName>
        <fullName evidence="9">Nucleoporin Nup133/Nup155-like N-terminal domain-containing protein</fullName>
    </recommendedName>
</protein>
<keyword evidence="3" id="KW-0813">Transport</keyword>
<evidence type="ECO:0000256" key="4">
    <source>
        <dbReference type="ARBA" id="ARBA00023242"/>
    </source>
</evidence>
<dbReference type="EMBL" id="HBHK01007750">
    <property type="protein sequence ID" value="CAD9674613.1"/>
    <property type="molecule type" value="Transcribed_RNA"/>
</dbReference>
<dbReference type="PANTHER" id="PTHR10350">
    <property type="entry name" value="NUCLEAR PORE COMPLEX PROTEIN NUP155"/>
    <property type="match status" value="1"/>
</dbReference>
<evidence type="ECO:0000259" key="6">
    <source>
        <dbReference type="Pfam" id="PF03177"/>
    </source>
</evidence>
<dbReference type="GO" id="GO:0000972">
    <property type="term" value="P:transcription-dependent tethering of RNA polymerase II gene DNA at nuclear periphery"/>
    <property type="evidence" value="ECO:0007669"/>
    <property type="project" value="TreeGrafter"/>
</dbReference>
<accession>A0A7S2W9K2</accession>
<evidence type="ECO:0008006" key="9">
    <source>
        <dbReference type="Google" id="ProtNLM"/>
    </source>
</evidence>
<dbReference type="GO" id="GO:0017056">
    <property type="term" value="F:structural constituent of nuclear pore"/>
    <property type="evidence" value="ECO:0007669"/>
    <property type="project" value="InterPro"/>
</dbReference>
<dbReference type="Gene3D" id="1.20.58.1780">
    <property type="match status" value="1"/>
</dbReference>